<accession>A0A223VA14</accession>
<gene>
    <name evidence="2" type="ORF">CJ263_19090</name>
</gene>
<dbReference type="AlphaFoldDB" id="A0A223VA14"/>
<organism evidence="2 3">
    <name type="scientific">Maribacter cobaltidurans</name>
    <dbReference type="NCBI Taxonomy" id="1178778"/>
    <lineage>
        <taxon>Bacteria</taxon>
        <taxon>Pseudomonadati</taxon>
        <taxon>Bacteroidota</taxon>
        <taxon>Flavobacteriia</taxon>
        <taxon>Flavobacteriales</taxon>
        <taxon>Flavobacteriaceae</taxon>
        <taxon>Maribacter</taxon>
    </lineage>
</organism>
<evidence type="ECO:0000313" key="2">
    <source>
        <dbReference type="EMBL" id="ASV32156.1"/>
    </source>
</evidence>
<dbReference type="KEGG" id="marb:CJ263_19090"/>
<sequence length="107" mass="12949">MKGKLKLITDIQLKNRLIEYNTFLENILDLLQENRNEINKRMINYESATEVGMQEFDYLKKELGKEIVQLLPSNNWKNYKNHKTFLKSQDNLVFLVAMYIRQKQYLF</sequence>
<feature type="coiled-coil region" evidence="1">
    <location>
        <begin position="21"/>
        <end position="48"/>
    </location>
</feature>
<dbReference type="Proteomes" id="UP000215244">
    <property type="component" value="Chromosome"/>
</dbReference>
<evidence type="ECO:0000256" key="1">
    <source>
        <dbReference type="SAM" id="Coils"/>
    </source>
</evidence>
<protein>
    <submittedName>
        <fullName evidence="2">Uncharacterized protein</fullName>
    </submittedName>
</protein>
<name>A0A223VA14_9FLAO</name>
<proteinExistence type="predicted"/>
<dbReference type="EMBL" id="CP022957">
    <property type="protein sequence ID" value="ASV32156.1"/>
    <property type="molecule type" value="Genomic_DNA"/>
</dbReference>
<reference evidence="2 3" key="1">
    <citation type="submission" date="2017-08" db="EMBL/GenBank/DDBJ databases">
        <title>The complete genome sequence of Maribacter sp. B1, isolated from deep-sea sediment.</title>
        <authorList>
            <person name="Wu Y.-H."/>
            <person name="Cheng H."/>
            <person name="Xu X.-W."/>
        </authorList>
    </citation>
    <scope>NUCLEOTIDE SEQUENCE [LARGE SCALE GENOMIC DNA]</scope>
    <source>
        <strain evidence="2 3">B1</strain>
    </source>
</reference>
<keyword evidence="1" id="KW-0175">Coiled coil</keyword>
<keyword evidence="3" id="KW-1185">Reference proteome</keyword>
<evidence type="ECO:0000313" key="3">
    <source>
        <dbReference type="Proteomes" id="UP000215244"/>
    </source>
</evidence>